<gene>
    <name evidence="1" type="ORF">CGGC5_636</name>
</gene>
<dbReference type="AlphaFoldDB" id="L2G873"/>
<evidence type="ECO:0008006" key="2">
    <source>
        <dbReference type="Google" id="ProtNLM"/>
    </source>
</evidence>
<name>L2G873_COLFN</name>
<dbReference type="HOGENOM" id="CLU_087344_0_0_1"/>
<protein>
    <recommendedName>
        <fullName evidence="2">VWFA domain-containing protein</fullName>
    </recommendedName>
</protein>
<evidence type="ECO:0000313" key="1">
    <source>
        <dbReference type="EMBL" id="ELA34476.1"/>
    </source>
</evidence>
<proteinExistence type="predicted"/>
<accession>L2G873</accession>
<organism evidence="1">
    <name type="scientific">Colletotrichum fructicola (strain Nara gc5)</name>
    <name type="common">Anthracnose fungus</name>
    <name type="synonym">Colletotrichum gloeosporioides (strain Nara gc5)</name>
    <dbReference type="NCBI Taxonomy" id="1213859"/>
    <lineage>
        <taxon>Eukaryota</taxon>
        <taxon>Fungi</taxon>
        <taxon>Dikarya</taxon>
        <taxon>Ascomycota</taxon>
        <taxon>Pezizomycotina</taxon>
        <taxon>Sordariomycetes</taxon>
        <taxon>Hypocreomycetidae</taxon>
        <taxon>Glomerellales</taxon>
        <taxon>Glomerellaceae</taxon>
        <taxon>Colletotrichum</taxon>
        <taxon>Colletotrichum gloeosporioides species complex</taxon>
    </lineage>
</organism>
<reference evidence="1" key="1">
    <citation type="submission" date="2012-08" db="EMBL/GenBank/DDBJ databases">
        <title>Genome analysis of Colletotrichum orbiculare and Colletotrichum fructicola.</title>
        <authorList>
            <person name="Gan P.H.P."/>
            <person name="Ikeda K."/>
            <person name="Irieda H."/>
            <person name="Narusaka M."/>
            <person name="O'Connell R.J."/>
            <person name="Narusaka Y."/>
            <person name="Takano Y."/>
            <person name="Kubo Y."/>
            <person name="Shirasu K."/>
        </authorList>
    </citation>
    <scope>NUCLEOTIDE SEQUENCE</scope>
    <source>
        <strain evidence="1">Nara gc5</strain>
    </source>
</reference>
<sequence length="198" mass="22471">MQIFLVDDSVSMIKHQRAIARACRVLCYILKIGNVDPDSFELHFTSGKEPVIESTSTPLQKEIEGMSFTDKACDMALGLDQIASNVIDKLKPASIYVFTNGHWSTQEDEKFCFVDSAIGRLVDHIKKRGKQRNWVGVQFIRFFEHPETESDELGRLRLEALDDELKVNINNDIVDTTNYNGDIYKMLLGAVSPVVDRE</sequence>
<dbReference type="STRING" id="1213859.L2G873"/>
<dbReference type="EMBL" id="KB020614">
    <property type="protein sequence ID" value="ELA34476.1"/>
    <property type="molecule type" value="Genomic_DNA"/>
</dbReference>